<feature type="compositionally biased region" description="Basic and acidic residues" evidence="1">
    <location>
        <begin position="32"/>
        <end position="45"/>
    </location>
</feature>
<feature type="compositionally biased region" description="Low complexity" evidence="1">
    <location>
        <begin position="153"/>
        <end position="165"/>
    </location>
</feature>
<dbReference type="EMBL" id="JH598269">
    <property type="status" value="NOT_ANNOTATED_CDS"/>
    <property type="molecule type" value="Genomic_DNA"/>
</dbReference>
<protein>
    <submittedName>
        <fullName evidence="2">Uncharacterized protein</fullName>
    </submittedName>
</protein>
<dbReference type="InParanoid" id="M4BHU2"/>
<accession>M4BHU2</accession>
<dbReference type="Proteomes" id="UP000011713">
    <property type="component" value="Unassembled WGS sequence"/>
</dbReference>
<reference evidence="2" key="2">
    <citation type="submission" date="2015-06" db="UniProtKB">
        <authorList>
            <consortium name="EnsemblProtists"/>
        </authorList>
    </citation>
    <scope>IDENTIFICATION</scope>
    <source>
        <strain evidence="2">Emoy2</strain>
    </source>
</reference>
<name>M4BHU2_HYAAE</name>
<dbReference type="VEuPathDB" id="FungiDB:HpaG805968"/>
<feature type="region of interest" description="Disordered" evidence="1">
    <location>
        <begin position="18"/>
        <end position="51"/>
    </location>
</feature>
<proteinExistence type="predicted"/>
<evidence type="ECO:0000256" key="1">
    <source>
        <dbReference type="SAM" id="MobiDB-lite"/>
    </source>
</evidence>
<reference evidence="3" key="1">
    <citation type="journal article" date="2010" name="Science">
        <title>Signatures of adaptation to obligate biotrophy in the Hyaloperonospora arabidopsidis genome.</title>
        <authorList>
            <person name="Baxter L."/>
            <person name="Tripathy S."/>
            <person name="Ishaque N."/>
            <person name="Boot N."/>
            <person name="Cabral A."/>
            <person name="Kemen E."/>
            <person name="Thines M."/>
            <person name="Ah-Fong A."/>
            <person name="Anderson R."/>
            <person name="Badejoko W."/>
            <person name="Bittner-Eddy P."/>
            <person name="Boore J.L."/>
            <person name="Chibucos M.C."/>
            <person name="Coates M."/>
            <person name="Dehal P."/>
            <person name="Delehaunty K."/>
            <person name="Dong S."/>
            <person name="Downton P."/>
            <person name="Dumas B."/>
            <person name="Fabro G."/>
            <person name="Fronick C."/>
            <person name="Fuerstenberg S.I."/>
            <person name="Fulton L."/>
            <person name="Gaulin E."/>
            <person name="Govers F."/>
            <person name="Hughes L."/>
            <person name="Humphray S."/>
            <person name="Jiang R.H."/>
            <person name="Judelson H."/>
            <person name="Kamoun S."/>
            <person name="Kyung K."/>
            <person name="Meijer H."/>
            <person name="Minx P."/>
            <person name="Morris P."/>
            <person name="Nelson J."/>
            <person name="Phuntumart V."/>
            <person name="Qutob D."/>
            <person name="Rehmany A."/>
            <person name="Rougon-Cardoso A."/>
            <person name="Ryden P."/>
            <person name="Torto-Alalibo T."/>
            <person name="Studholme D."/>
            <person name="Wang Y."/>
            <person name="Win J."/>
            <person name="Wood J."/>
            <person name="Clifton S.W."/>
            <person name="Rogers J."/>
            <person name="Van den Ackerveken G."/>
            <person name="Jones J.D."/>
            <person name="McDowell J.M."/>
            <person name="Beynon J."/>
            <person name="Tyler B.M."/>
        </authorList>
    </citation>
    <scope>NUCLEOTIDE SEQUENCE [LARGE SCALE GENOMIC DNA]</scope>
    <source>
        <strain evidence="3">Emoy2</strain>
    </source>
</reference>
<evidence type="ECO:0000313" key="3">
    <source>
        <dbReference type="Proteomes" id="UP000011713"/>
    </source>
</evidence>
<dbReference type="HOGENOM" id="CLU_051764_0_1_1"/>
<organism evidence="2 3">
    <name type="scientific">Hyaloperonospora arabidopsidis (strain Emoy2)</name>
    <name type="common">Downy mildew agent</name>
    <name type="synonym">Peronospora arabidopsidis</name>
    <dbReference type="NCBI Taxonomy" id="559515"/>
    <lineage>
        <taxon>Eukaryota</taxon>
        <taxon>Sar</taxon>
        <taxon>Stramenopiles</taxon>
        <taxon>Oomycota</taxon>
        <taxon>Peronosporomycetes</taxon>
        <taxon>Peronosporales</taxon>
        <taxon>Peronosporaceae</taxon>
        <taxon>Hyaloperonospora</taxon>
    </lineage>
</organism>
<dbReference type="EnsemblProtists" id="HpaT805968">
    <property type="protein sequence ID" value="HpaP805968"/>
    <property type="gene ID" value="HpaG805968"/>
</dbReference>
<evidence type="ECO:0000313" key="2">
    <source>
        <dbReference type="EnsemblProtists" id="HpaP805968"/>
    </source>
</evidence>
<dbReference type="AlphaFoldDB" id="M4BHU2"/>
<feature type="region of interest" description="Disordered" evidence="1">
    <location>
        <begin position="153"/>
        <end position="176"/>
    </location>
</feature>
<keyword evidence="3" id="KW-1185">Reference proteome</keyword>
<sequence length="176" mass="18572">MFRTRYAAAVPMIASPHRASAVDPPAASITGGKRDGSQVDPDRGPQQHPRHMGNLAEVVSRTPMSFQTEVIPATSPDTGIGYDDDVVAVPSSHGTGGSLAGQATPVAVVVSDAANEALFHEVNSLRKILIQTQRTLDATRIEVQLDLLIRTQQPVARPTPAAQAPPDQPETDPDTA</sequence>